<dbReference type="AlphaFoldDB" id="A0A2I3RID8"/>
<organism evidence="2 3">
    <name type="scientific">Pan troglodytes</name>
    <name type="common">Chimpanzee</name>
    <dbReference type="NCBI Taxonomy" id="9598"/>
    <lineage>
        <taxon>Eukaryota</taxon>
        <taxon>Metazoa</taxon>
        <taxon>Chordata</taxon>
        <taxon>Craniata</taxon>
        <taxon>Vertebrata</taxon>
        <taxon>Euteleostomi</taxon>
        <taxon>Mammalia</taxon>
        <taxon>Eutheria</taxon>
        <taxon>Euarchontoglires</taxon>
        <taxon>Primates</taxon>
        <taxon>Haplorrhini</taxon>
        <taxon>Catarrhini</taxon>
        <taxon>Hominidae</taxon>
        <taxon>Pan</taxon>
    </lineage>
</organism>
<dbReference type="Ensembl" id="ENSPTRT00000084479.1">
    <property type="protein sequence ID" value="ENSPTRP00000064138.1"/>
    <property type="gene ID" value="ENSPTRG00000044598.1"/>
</dbReference>
<dbReference type="Proteomes" id="UP000002277">
    <property type="component" value="Chromosome 17"/>
</dbReference>
<proteinExistence type="predicted"/>
<keyword evidence="3" id="KW-1185">Reference proteome</keyword>
<protein>
    <submittedName>
        <fullName evidence="2">Uncharacterized protein</fullName>
    </submittedName>
</protein>
<reference evidence="2" key="2">
    <citation type="submission" date="2025-08" db="UniProtKB">
        <authorList>
            <consortium name="Ensembl"/>
        </authorList>
    </citation>
    <scope>IDENTIFICATION</scope>
</reference>
<reference evidence="2" key="3">
    <citation type="submission" date="2025-09" db="UniProtKB">
        <authorList>
            <consortium name="Ensembl"/>
        </authorList>
    </citation>
    <scope>IDENTIFICATION</scope>
</reference>
<evidence type="ECO:0000313" key="3">
    <source>
        <dbReference type="Proteomes" id="UP000002277"/>
    </source>
</evidence>
<dbReference type="EMBL" id="AACZ04066982">
    <property type="status" value="NOT_ANNOTATED_CDS"/>
    <property type="molecule type" value="Genomic_DNA"/>
</dbReference>
<sequence length="71" mass="7487">KSQTRAPPRPLGGCTPSSSEGVAGNPGNLSEVTPHPYTPSVHPRLFLLLFGFWKGIHLQAAHPGGACFLKP</sequence>
<evidence type="ECO:0000256" key="1">
    <source>
        <dbReference type="SAM" id="MobiDB-lite"/>
    </source>
</evidence>
<dbReference type="GeneTree" id="ENSGT00910000148896"/>
<name>A0A2I3RID8_PANTR</name>
<accession>A0A2I3RID8</accession>
<feature type="region of interest" description="Disordered" evidence="1">
    <location>
        <begin position="1"/>
        <end position="35"/>
    </location>
</feature>
<dbReference type="InParanoid" id="A0A2I3RID8"/>
<dbReference type="Bgee" id="ENSPTRG00000044598">
    <property type="expression patterns" value="Expressed in liver and 2 other cell types or tissues"/>
</dbReference>
<evidence type="ECO:0000313" key="2">
    <source>
        <dbReference type="Ensembl" id="ENSPTRP00000064138.1"/>
    </source>
</evidence>
<reference evidence="2 3" key="1">
    <citation type="journal article" date="2005" name="Nature">
        <title>Initial sequence of the chimpanzee genome and comparison with the human genome.</title>
        <authorList>
            <consortium name="Chimpanzee sequencing and analysis consortium"/>
        </authorList>
    </citation>
    <scope>NUCLEOTIDE SEQUENCE [LARGE SCALE GENOMIC DNA]</scope>
</reference>